<accession>A0ACB9LPP3</accession>
<name>A0ACB9LPP3_BAUVA</name>
<dbReference type="EMBL" id="CM039436">
    <property type="protein sequence ID" value="KAI4313117.1"/>
    <property type="molecule type" value="Genomic_DNA"/>
</dbReference>
<gene>
    <name evidence="1" type="ORF">L6164_026125</name>
</gene>
<reference evidence="1 2" key="1">
    <citation type="journal article" date="2022" name="DNA Res.">
        <title>Chromosomal-level genome assembly of the orchid tree Bauhinia variegata (Leguminosae; Cercidoideae) supports the allotetraploid origin hypothesis of Bauhinia.</title>
        <authorList>
            <person name="Zhong Y."/>
            <person name="Chen Y."/>
            <person name="Zheng D."/>
            <person name="Pang J."/>
            <person name="Liu Y."/>
            <person name="Luo S."/>
            <person name="Meng S."/>
            <person name="Qian L."/>
            <person name="Wei D."/>
            <person name="Dai S."/>
            <person name="Zhou R."/>
        </authorList>
    </citation>
    <scope>NUCLEOTIDE SEQUENCE [LARGE SCALE GENOMIC DNA]</scope>
    <source>
        <strain evidence="1">BV-YZ2020</strain>
    </source>
</reference>
<dbReference type="Proteomes" id="UP000828941">
    <property type="component" value="Chromosome 11"/>
</dbReference>
<keyword evidence="2" id="KW-1185">Reference proteome</keyword>
<sequence length="187" mass="21605">MSAIRRYGDPTLPHPGASDFLAFPGALVSDQLHLPLSYTVNYHRRQQDACKNTNAVVSPTGVQDTEGVSEALPPPVTLLSAFCKRNSEAQSFQRRTVERSASISSKREFALQKWTRNPEIDVAYLQLTKLIQCFKPRVYAVEILAWIDYEWFLTNEDIEFLKITNYLNFPYEIVPPFNNNFYFYHLF</sequence>
<evidence type="ECO:0000313" key="1">
    <source>
        <dbReference type="EMBL" id="KAI4313117.1"/>
    </source>
</evidence>
<evidence type="ECO:0000313" key="2">
    <source>
        <dbReference type="Proteomes" id="UP000828941"/>
    </source>
</evidence>
<organism evidence="1 2">
    <name type="scientific">Bauhinia variegata</name>
    <name type="common">Purple orchid tree</name>
    <name type="synonym">Phanera variegata</name>
    <dbReference type="NCBI Taxonomy" id="167791"/>
    <lineage>
        <taxon>Eukaryota</taxon>
        <taxon>Viridiplantae</taxon>
        <taxon>Streptophyta</taxon>
        <taxon>Embryophyta</taxon>
        <taxon>Tracheophyta</taxon>
        <taxon>Spermatophyta</taxon>
        <taxon>Magnoliopsida</taxon>
        <taxon>eudicotyledons</taxon>
        <taxon>Gunneridae</taxon>
        <taxon>Pentapetalae</taxon>
        <taxon>rosids</taxon>
        <taxon>fabids</taxon>
        <taxon>Fabales</taxon>
        <taxon>Fabaceae</taxon>
        <taxon>Cercidoideae</taxon>
        <taxon>Cercideae</taxon>
        <taxon>Bauhiniinae</taxon>
        <taxon>Bauhinia</taxon>
    </lineage>
</organism>
<protein>
    <submittedName>
        <fullName evidence="1">Uncharacterized protein</fullName>
    </submittedName>
</protein>
<proteinExistence type="predicted"/>
<comment type="caution">
    <text evidence="1">The sequence shown here is derived from an EMBL/GenBank/DDBJ whole genome shotgun (WGS) entry which is preliminary data.</text>
</comment>